<evidence type="ECO:0000313" key="1">
    <source>
        <dbReference type="EMBL" id="MPM12338.1"/>
    </source>
</evidence>
<organism evidence="1">
    <name type="scientific">bioreactor metagenome</name>
    <dbReference type="NCBI Taxonomy" id="1076179"/>
    <lineage>
        <taxon>unclassified sequences</taxon>
        <taxon>metagenomes</taxon>
        <taxon>ecological metagenomes</taxon>
    </lineage>
</organism>
<name>A0A644X915_9ZZZZ</name>
<protein>
    <submittedName>
        <fullName evidence="1">Uncharacterized protein</fullName>
    </submittedName>
</protein>
<dbReference type="AlphaFoldDB" id="A0A644X915"/>
<dbReference type="EMBL" id="VSSQ01001957">
    <property type="protein sequence ID" value="MPM12338.1"/>
    <property type="molecule type" value="Genomic_DNA"/>
</dbReference>
<comment type="caution">
    <text evidence="1">The sequence shown here is derived from an EMBL/GenBank/DDBJ whole genome shotgun (WGS) entry which is preliminary data.</text>
</comment>
<sequence>MKICSVCKSEDIKEIEIVTKGAFTAIEIPKKIEVSPKSLKIKKYLCLNCGHISLYAEDFAKFK</sequence>
<gene>
    <name evidence="1" type="ORF">SDC9_58691</name>
</gene>
<proteinExistence type="predicted"/>
<accession>A0A644X915</accession>
<reference evidence="1" key="1">
    <citation type="submission" date="2019-08" db="EMBL/GenBank/DDBJ databases">
        <authorList>
            <person name="Kucharzyk K."/>
            <person name="Murdoch R.W."/>
            <person name="Higgins S."/>
            <person name="Loffler F."/>
        </authorList>
    </citation>
    <scope>NUCLEOTIDE SEQUENCE</scope>
</reference>